<dbReference type="InParanoid" id="D2V6X8"/>
<dbReference type="AlphaFoldDB" id="D2V6X8"/>
<feature type="compositionally biased region" description="Polar residues" evidence="1">
    <location>
        <begin position="368"/>
        <end position="383"/>
    </location>
</feature>
<feature type="region of interest" description="Disordered" evidence="1">
    <location>
        <begin position="368"/>
        <end position="395"/>
    </location>
</feature>
<feature type="transmembrane region" description="Helical" evidence="2">
    <location>
        <begin position="214"/>
        <end position="232"/>
    </location>
</feature>
<dbReference type="Proteomes" id="UP000006671">
    <property type="component" value="Unassembled WGS sequence"/>
</dbReference>
<keyword evidence="2" id="KW-0472">Membrane</keyword>
<evidence type="ECO:0000313" key="3">
    <source>
        <dbReference type="EMBL" id="EFC47648.1"/>
    </source>
</evidence>
<accession>D2V6X8</accession>
<dbReference type="GeneID" id="8861717"/>
<reference evidence="3 4" key="1">
    <citation type="journal article" date="2010" name="Cell">
        <title>The genome of Naegleria gruberi illuminates early eukaryotic versatility.</title>
        <authorList>
            <person name="Fritz-Laylin L.K."/>
            <person name="Prochnik S.E."/>
            <person name="Ginger M.L."/>
            <person name="Dacks J.B."/>
            <person name="Carpenter M.L."/>
            <person name="Field M.C."/>
            <person name="Kuo A."/>
            <person name="Paredez A."/>
            <person name="Chapman J."/>
            <person name="Pham J."/>
            <person name="Shu S."/>
            <person name="Neupane R."/>
            <person name="Cipriano M."/>
            <person name="Mancuso J."/>
            <person name="Tu H."/>
            <person name="Salamov A."/>
            <person name="Lindquist E."/>
            <person name="Shapiro H."/>
            <person name="Lucas S."/>
            <person name="Grigoriev I.V."/>
            <person name="Cande W.Z."/>
            <person name="Fulton C."/>
            <person name="Rokhsar D.S."/>
            <person name="Dawson S.C."/>
        </authorList>
    </citation>
    <scope>NUCLEOTIDE SEQUENCE [LARGE SCALE GENOMIC DNA]</scope>
    <source>
        <strain evidence="3 4">NEG-M</strain>
    </source>
</reference>
<evidence type="ECO:0000313" key="4">
    <source>
        <dbReference type="Proteomes" id="UP000006671"/>
    </source>
</evidence>
<dbReference type="RefSeq" id="XP_002680392.1">
    <property type="nucleotide sequence ID" value="XM_002680346.1"/>
</dbReference>
<organism evidence="4">
    <name type="scientific">Naegleria gruberi</name>
    <name type="common">Amoeba</name>
    <dbReference type="NCBI Taxonomy" id="5762"/>
    <lineage>
        <taxon>Eukaryota</taxon>
        <taxon>Discoba</taxon>
        <taxon>Heterolobosea</taxon>
        <taxon>Tetramitia</taxon>
        <taxon>Eutetramitia</taxon>
        <taxon>Vahlkampfiidae</taxon>
        <taxon>Naegleria</taxon>
    </lineage>
</organism>
<proteinExistence type="predicted"/>
<name>D2V6X8_NAEGR</name>
<keyword evidence="2" id="KW-0812">Transmembrane</keyword>
<protein>
    <submittedName>
        <fullName evidence="3">Predicted protein</fullName>
    </submittedName>
</protein>
<feature type="transmembrane region" description="Helical" evidence="2">
    <location>
        <begin position="113"/>
        <end position="138"/>
    </location>
</feature>
<dbReference type="EMBL" id="GG738854">
    <property type="protein sequence ID" value="EFC47648.1"/>
    <property type="molecule type" value="Genomic_DNA"/>
</dbReference>
<evidence type="ECO:0000256" key="1">
    <source>
        <dbReference type="SAM" id="MobiDB-lite"/>
    </source>
</evidence>
<gene>
    <name evidence="3" type="ORF">NAEGRDRAFT_57327</name>
</gene>
<dbReference type="KEGG" id="ngr:NAEGRDRAFT_57327"/>
<sequence length="395" mass="45378">MSCIFLDMTQLLHYRGFTCQVESLSNMKTSSDGLVYFYNANVSMMGYPTQVEWNEFCRSDSANKAETCKKYYGGQFPCRGNVFQMMRNHEKVKNQDISLMSNPEFESFGGRNLLIYFCITIGATLAVAKCVTIFIVMFKSYKGREKDVFLFCGHFEKSVQGESVFSKWNGLKDAKSIFGNVNQRNIAASQLISDEELQYHEFYQEGGISWRMKIFYILIAIIPLILFTVISFLTIASILSVGAAWLCLVIFIAFYKHTFNKFSVNVLLTNMKIMIMKANGWKVELISIELSSISRAWNDFEDEHHNESHFLTASHSKLCIELKHETNPPSTLVLLEKTNNPQVYIEAINKYTLPPIIENQINPTFNYQESSQNISTPSSSMYPSFTDYEMKPYQN</sequence>
<dbReference type="VEuPathDB" id="AmoebaDB:NAEGRDRAFT_57327"/>
<keyword evidence="2" id="KW-1133">Transmembrane helix</keyword>
<evidence type="ECO:0000256" key="2">
    <source>
        <dbReference type="SAM" id="Phobius"/>
    </source>
</evidence>
<keyword evidence="4" id="KW-1185">Reference proteome</keyword>